<evidence type="ECO:0000256" key="1">
    <source>
        <dbReference type="ARBA" id="ARBA00004141"/>
    </source>
</evidence>
<dbReference type="Proteomes" id="UP000694580">
    <property type="component" value="Unplaced"/>
</dbReference>
<dbReference type="Ensembl" id="ENSDCDT00010047355.1">
    <property type="protein sequence ID" value="ENSDCDP00010037765.1"/>
    <property type="gene ID" value="ENSDCDG00010024560.1"/>
</dbReference>
<name>A0A8C4A2Q1_9TELE</name>
<feature type="domain" description="Major facilitator superfamily (MFS) profile" evidence="6">
    <location>
        <begin position="29"/>
        <end position="447"/>
    </location>
</feature>
<dbReference type="PANTHER" id="PTHR10924:SF6">
    <property type="entry name" value="SOLUTE CARRIER FAMILY 49 MEMBER A3"/>
    <property type="match status" value="1"/>
</dbReference>
<evidence type="ECO:0000256" key="5">
    <source>
        <dbReference type="SAM" id="Phobius"/>
    </source>
</evidence>
<keyword evidence="2 5" id="KW-0812">Transmembrane</keyword>
<evidence type="ECO:0000313" key="8">
    <source>
        <dbReference type="Proteomes" id="UP000694580"/>
    </source>
</evidence>
<feature type="transmembrane region" description="Helical" evidence="5">
    <location>
        <begin position="30"/>
        <end position="50"/>
    </location>
</feature>
<organism evidence="7 8">
    <name type="scientific">Denticeps clupeoides</name>
    <name type="common">denticle herring</name>
    <dbReference type="NCBI Taxonomy" id="299321"/>
    <lineage>
        <taxon>Eukaryota</taxon>
        <taxon>Metazoa</taxon>
        <taxon>Chordata</taxon>
        <taxon>Craniata</taxon>
        <taxon>Vertebrata</taxon>
        <taxon>Euteleostomi</taxon>
        <taxon>Actinopterygii</taxon>
        <taxon>Neopterygii</taxon>
        <taxon>Teleostei</taxon>
        <taxon>Clupei</taxon>
        <taxon>Clupeiformes</taxon>
        <taxon>Denticipitoidei</taxon>
        <taxon>Denticipitidae</taxon>
        <taxon>Denticeps</taxon>
    </lineage>
</organism>
<dbReference type="Ensembl" id="ENSDCDT00010031646.1">
    <property type="protein sequence ID" value="ENSDCDP00010025541.1"/>
    <property type="gene ID" value="ENSDCDG00010016257.1"/>
</dbReference>
<comment type="subcellular location">
    <subcellularLocation>
        <location evidence="1">Membrane</location>
        <topology evidence="1">Multi-pass membrane protein</topology>
    </subcellularLocation>
</comment>
<dbReference type="InterPro" id="IPR036259">
    <property type="entry name" value="MFS_trans_sf"/>
</dbReference>
<feature type="transmembrane region" description="Helical" evidence="5">
    <location>
        <begin position="282"/>
        <end position="306"/>
    </location>
</feature>
<evidence type="ECO:0000256" key="3">
    <source>
        <dbReference type="ARBA" id="ARBA00022989"/>
    </source>
</evidence>
<sequence>MESDGLIPSQAEPSPDLPKLLHFKVYRRRWFVLALLCLLNSSNATLWLTFAPVADETMKTLGVSLYQVNWLSMVYMVVAIPVSCGTTWMIDKWGLRITLVLGSWLNMIGSIVRMTGALATVPDWLRFPLVLVGQTVCSLAQPLVIFSPTKLAALWFPEHQRAMANMAASMSNPLGVLLANIVSPVIISSTSSFVMLLFIYSIPPTIICFLATVGLRQSVPPTPPSASAENSSSEPFVQSIKLLLKNRSYLILLLCFGLGVAVFTCFTSLLEQILCVKGYNNAFAGQCGVLFILLGLLGAGATSWYVDQSKKFSETTKISICLASVACSIFAVVSQMPDQKTSVAVTCCLFGLFGFAMYPVAMELSVECSYPVGEATSAGIIFIAGQILSMVCMFLLQLLARPLSSAPLSVCAVSDETLSWRVPVLVMAGLWCLAACVFVIFFNTDYRRLQAEQAATEHTPVLSGSHDHIDAAHT</sequence>
<dbReference type="InterPro" id="IPR011701">
    <property type="entry name" value="MFS"/>
</dbReference>
<keyword evidence="4 5" id="KW-0472">Membrane</keyword>
<feature type="transmembrane region" description="Helical" evidence="5">
    <location>
        <begin position="193"/>
        <end position="215"/>
    </location>
</feature>
<dbReference type="Pfam" id="PF07690">
    <property type="entry name" value="MFS_1"/>
    <property type="match status" value="1"/>
</dbReference>
<gene>
    <name evidence="7" type="primary">SLC49A3</name>
</gene>
<evidence type="ECO:0000313" key="7">
    <source>
        <dbReference type="Ensembl" id="ENSDCDP00010025541.1"/>
    </source>
</evidence>
<evidence type="ECO:0000259" key="6">
    <source>
        <dbReference type="PROSITE" id="PS50850"/>
    </source>
</evidence>
<dbReference type="PROSITE" id="PS50850">
    <property type="entry name" value="MFS"/>
    <property type="match status" value="1"/>
</dbReference>
<feature type="transmembrane region" description="Helical" evidence="5">
    <location>
        <begin position="420"/>
        <end position="442"/>
    </location>
</feature>
<proteinExistence type="predicted"/>
<feature type="transmembrane region" description="Helical" evidence="5">
    <location>
        <begin position="125"/>
        <end position="146"/>
    </location>
</feature>
<dbReference type="AlphaFoldDB" id="A0A8C4A2Q1"/>
<evidence type="ECO:0000256" key="2">
    <source>
        <dbReference type="ARBA" id="ARBA00022692"/>
    </source>
</evidence>
<dbReference type="InterPro" id="IPR049680">
    <property type="entry name" value="FLVCR1-2_SLC49-like"/>
</dbReference>
<protein>
    <recommendedName>
        <fullName evidence="6">Major facilitator superfamily (MFS) profile domain-containing protein</fullName>
    </recommendedName>
</protein>
<dbReference type="InterPro" id="IPR020846">
    <property type="entry name" value="MFS_dom"/>
</dbReference>
<dbReference type="SUPFAM" id="SSF103473">
    <property type="entry name" value="MFS general substrate transporter"/>
    <property type="match status" value="1"/>
</dbReference>
<feature type="transmembrane region" description="Helical" evidence="5">
    <location>
        <begin position="97"/>
        <end position="119"/>
    </location>
</feature>
<feature type="transmembrane region" description="Helical" evidence="5">
    <location>
        <begin position="249"/>
        <end position="270"/>
    </location>
</feature>
<reference evidence="7" key="1">
    <citation type="submission" date="2025-05" db="UniProtKB">
        <authorList>
            <consortium name="Ensembl"/>
        </authorList>
    </citation>
    <scope>IDENTIFICATION</scope>
</reference>
<accession>A0A8C4A2Q1</accession>
<feature type="transmembrane region" description="Helical" evidence="5">
    <location>
        <begin position="343"/>
        <end position="366"/>
    </location>
</feature>
<dbReference type="OrthoDB" id="422206at2759"/>
<dbReference type="CDD" id="cd17399">
    <property type="entry name" value="MFS_MFSD7"/>
    <property type="match status" value="1"/>
</dbReference>
<keyword evidence="3 5" id="KW-1133">Transmembrane helix</keyword>
<evidence type="ECO:0000256" key="4">
    <source>
        <dbReference type="ARBA" id="ARBA00023136"/>
    </source>
</evidence>
<dbReference type="GO" id="GO:0016020">
    <property type="term" value="C:membrane"/>
    <property type="evidence" value="ECO:0007669"/>
    <property type="project" value="UniProtKB-SubCell"/>
</dbReference>
<feature type="transmembrane region" description="Helical" evidence="5">
    <location>
        <begin position="70"/>
        <end position="90"/>
    </location>
</feature>
<feature type="transmembrane region" description="Helical" evidence="5">
    <location>
        <begin position="318"/>
        <end position="337"/>
    </location>
</feature>
<dbReference type="PANTHER" id="PTHR10924">
    <property type="entry name" value="MAJOR FACILITATOR SUPERFAMILY PROTEIN-RELATED"/>
    <property type="match status" value="1"/>
</dbReference>
<keyword evidence="8" id="KW-1185">Reference proteome</keyword>
<feature type="transmembrane region" description="Helical" evidence="5">
    <location>
        <begin position="167"/>
        <end position="187"/>
    </location>
</feature>
<dbReference type="GO" id="GO:0022857">
    <property type="term" value="F:transmembrane transporter activity"/>
    <property type="evidence" value="ECO:0007669"/>
    <property type="project" value="InterPro"/>
</dbReference>
<dbReference type="GeneTree" id="ENSGT01030000234625"/>
<dbReference type="Gene3D" id="1.20.1250.20">
    <property type="entry name" value="MFS general substrate transporter like domains"/>
    <property type="match status" value="1"/>
</dbReference>
<feature type="transmembrane region" description="Helical" evidence="5">
    <location>
        <begin position="378"/>
        <end position="400"/>
    </location>
</feature>